<feature type="chain" id="PRO_5017763349" evidence="3">
    <location>
        <begin position="19"/>
        <end position="1102"/>
    </location>
</feature>
<keyword evidence="6" id="KW-1185">Reference proteome</keyword>
<feature type="domain" description="Glycosyl hydrolase family 13 catalytic" evidence="4">
    <location>
        <begin position="370"/>
        <end position="741"/>
    </location>
</feature>
<evidence type="ECO:0000256" key="1">
    <source>
        <dbReference type="ARBA" id="ARBA00008061"/>
    </source>
</evidence>
<dbReference type="Pfam" id="PF02922">
    <property type="entry name" value="CBM_48"/>
    <property type="match status" value="1"/>
</dbReference>
<feature type="signal peptide" evidence="3">
    <location>
        <begin position="1"/>
        <end position="18"/>
    </location>
</feature>
<keyword evidence="2 3" id="KW-0732">Signal</keyword>
<evidence type="ECO:0000313" key="6">
    <source>
        <dbReference type="Proteomes" id="UP000256429"/>
    </source>
</evidence>
<dbReference type="InterPro" id="IPR017853">
    <property type="entry name" value="GH"/>
</dbReference>
<dbReference type="GO" id="GO:0005509">
    <property type="term" value="F:calcium ion binding"/>
    <property type="evidence" value="ECO:0007669"/>
    <property type="project" value="InterPro"/>
</dbReference>
<evidence type="ECO:0000313" key="5">
    <source>
        <dbReference type="EMBL" id="REE80035.1"/>
    </source>
</evidence>
<organism evidence="5 6">
    <name type="scientific">Lutibacter oceani</name>
    <dbReference type="NCBI Taxonomy" id="1853311"/>
    <lineage>
        <taxon>Bacteria</taxon>
        <taxon>Pseudomonadati</taxon>
        <taxon>Bacteroidota</taxon>
        <taxon>Flavobacteriia</taxon>
        <taxon>Flavobacteriales</taxon>
        <taxon>Flavobacteriaceae</taxon>
        <taxon>Lutibacter</taxon>
    </lineage>
</organism>
<dbReference type="GO" id="GO:0004553">
    <property type="term" value="F:hydrolase activity, hydrolyzing O-glycosyl compounds"/>
    <property type="evidence" value="ECO:0007669"/>
    <property type="project" value="InterPro"/>
</dbReference>
<dbReference type="Pfam" id="PF18962">
    <property type="entry name" value="Por_Secre_tail"/>
    <property type="match status" value="1"/>
</dbReference>
<dbReference type="AlphaFoldDB" id="A0A3D9RTL4"/>
<dbReference type="InterPro" id="IPR004193">
    <property type="entry name" value="Glyco_hydro_13_N"/>
</dbReference>
<dbReference type="CDD" id="cd11350">
    <property type="entry name" value="AmyAc_4"/>
    <property type="match status" value="1"/>
</dbReference>
<dbReference type="Proteomes" id="UP000256429">
    <property type="component" value="Unassembled WGS sequence"/>
</dbReference>
<evidence type="ECO:0000256" key="2">
    <source>
        <dbReference type="ARBA" id="ARBA00022729"/>
    </source>
</evidence>
<dbReference type="SUPFAM" id="SSF103647">
    <property type="entry name" value="TSP type-3 repeat"/>
    <property type="match status" value="1"/>
</dbReference>
<reference evidence="5 6" key="1">
    <citation type="submission" date="2018-08" db="EMBL/GenBank/DDBJ databases">
        <title>Genomic Encyclopedia of Type Strains, Phase III (KMG-III): the genomes of soil and plant-associated and newly described type strains.</title>
        <authorList>
            <person name="Whitman W."/>
        </authorList>
    </citation>
    <scope>NUCLEOTIDE SEQUENCE [LARGE SCALE GENOMIC DNA]</scope>
    <source>
        <strain evidence="5 6">325-5</strain>
    </source>
</reference>
<evidence type="ECO:0000259" key="4">
    <source>
        <dbReference type="SMART" id="SM00642"/>
    </source>
</evidence>
<dbReference type="Pfam" id="PF00128">
    <property type="entry name" value="Alpha-amylase"/>
    <property type="match status" value="1"/>
</dbReference>
<dbReference type="RefSeq" id="WP_117171955.1">
    <property type="nucleotide sequence ID" value="NZ_QTTQ01000012.1"/>
</dbReference>
<gene>
    <name evidence="5" type="ORF">BX611_2939</name>
</gene>
<dbReference type="SUPFAM" id="SSF81296">
    <property type="entry name" value="E set domains"/>
    <property type="match status" value="1"/>
</dbReference>
<proteinExistence type="inferred from homology"/>
<dbReference type="InterPro" id="IPR006047">
    <property type="entry name" value="GH13_cat_dom"/>
</dbReference>
<protein>
    <submittedName>
        <fullName evidence="5">Putative secreted protein (Por secretion system target)</fullName>
    </submittedName>
</protein>
<dbReference type="EMBL" id="QTTQ01000012">
    <property type="protein sequence ID" value="REE80035.1"/>
    <property type="molecule type" value="Genomic_DNA"/>
</dbReference>
<dbReference type="Gene3D" id="3.20.20.80">
    <property type="entry name" value="Glycosidases"/>
    <property type="match status" value="1"/>
</dbReference>
<dbReference type="InterPro" id="IPR013783">
    <property type="entry name" value="Ig-like_fold"/>
</dbReference>
<dbReference type="SMART" id="SM00642">
    <property type="entry name" value="Aamy"/>
    <property type="match status" value="1"/>
</dbReference>
<dbReference type="NCBIfam" id="TIGR04183">
    <property type="entry name" value="Por_Secre_tail"/>
    <property type="match status" value="1"/>
</dbReference>
<comment type="similarity">
    <text evidence="1">Belongs to the glycosyl hydrolase 13 family.</text>
</comment>
<dbReference type="OrthoDB" id="9761875at2"/>
<dbReference type="InterPro" id="IPR014756">
    <property type="entry name" value="Ig_E-set"/>
</dbReference>
<dbReference type="PANTHER" id="PTHR43002">
    <property type="entry name" value="GLYCOGEN DEBRANCHING ENZYME"/>
    <property type="match status" value="1"/>
</dbReference>
<dbReference type="SUPFAM" id="SSF51445">
    <property type="entry name" value="(Trans)glycosidases"/>
    <property type="match status" value="1"/>
</dbReference>
<dbReference type="GO" id="GO:0005975">
    <property type="term" value="P:carbohydrate metabolic process"/>
    <property type="evidence" value="ECO:0007669"/>
    <property type="project" value="InterPro"/>
</dbReference>
<comment type="caution">
    <text evidence="5">The sequence shown here is derived from an EMBL/GenBank/DDBJ whole genome shotgun (WGS) entry which is preliminary data.</text>
</comment>
<dbReference type="InterPro" id="IPR026444">
    <property type="entry name" value="Secre_tail"/>
</dbReference>
<dbReference type="Pfam" id="PF17957">
    <property type="entry name" value="Big_7"/>
    <property type="match status" value="1"/>
</dbReference>
<accession>A0A3D9RTL4</accession>
<sequence length="1102" mass="123613">MKKVVLLITLLLTNYVFAQVTTSPALPTANGEITILFDATGTGLDGYTGDVYAHTGVTINGERWQNVIESWGNNTTQPKLTRTSTNQFELIITPNVYSFYNVATSETVTELNFVFRSSDGSQQTADIFVTLYEEGLNLTFTQPLNGSAYNLNSTITISAEASTNADLELFVNGISQKTTTNTISISTSYKFTSKGTYTLKATATSGSETKETEISVYIKNPTQNQTMPSGVKNGVNDNGDGTITFVLLAPNKTDVLLIGDFNNWAINENYQLYKDGEYFWITLNNLDVNTEYAYQYLVDYNIKIADPYSEKILDPWTDQYIKSDNYPNLKAYPDGLTTGYVSTFKINEENYSWNITDFAKPNQDNLIIYEMLVRDFTESDSYTEAITHLDYLASLGVNAIELMPINEFEGADSWGYNPALYMALDKSYGTKNNFKSFIDACHERGIAVLADVVFNHSYGQSPLVQMYWDALNNRPAADNPWYNQQSNFSNPDAQWGYDFNHESNYTTSFFKDVLDYWLNEYKLDGFRFDFTKGFSNTPYGTSSWGSTYDASRITILKNYADHVWNHNSTNKPFVIFEHLADNSEETELANYGIMLWGNMNHGYSQNTMGFNSETDISWISYKQRGWNNPNVVGYMESHDEERLMYKNLEYGNSSGNYNVKNLTTALSREETAGMFFFTIPGPKMIWQFGELGYDYSINTCDDGTTVSNDCRLSRKPIKWDYQNDVNRKQIFNTWATMIAFKKKYPDVFNSSDFDLNVSGLVKSIVLKHASMDVIIIGNFDVTNKSISTNFTKTGTWFEYFTGEEKSVTNTAQAFTLAPGEYKMYSTQKLLDPRGGTSTDDSDGDGVIDTEDLCPNTPLGNEVNTTGCTVFSLAATNFTIEAIGETCPDKNNGQINISAEESLNYTVTIAGKKYDFTNSSSISANDLSPGTYEFCISVVSNNYEQCYSVVIEEGTIVSGKTSISSKTATVEITEGTAPYNVFVNNKSVFNTYAPEFTIAIKHGDIVEVKTAVSCEGTYSKKINLFEEIVAYPNPTQGIFEIVLPNSKKEVIVEIYNIQSQLISSKTYPVLYGKVQLNLENNPTGLYIAKVYLDDPISLKIVKQ</sequence>
<evidence type="ECO:0000256" key="3">
    <source>
        <dbReference type="SAM" id="SignalP"/>
    </source>
</evidence>
<name>A0A3D9RTL4_9FLAO</name>
<dbReference type="Gene3D" id="2.60.40.10">
    <property type="entry name" value="Immunoglobulins"/>
    <property type="match status" value="2"/>
</dbReference>
<dbReference type="InterPro" id="IPR028974">
    <property type="entry name" value="TSP_type-3_rpt"/>
</dbReference>